<dbReference type="PANTHER" id="PTHR43877">
    <property type="entry name" value="AMINOALKYLPHOSPHONATE N-ACETYLTRANSFERASE-RELATED-RELATED"/>
    <property type="match status" value="1"/>
</dbReference>
<dbReference type="PANTHER" id="PTHR43877:SF1">
    <property type="entry name" value="ACETYLTRANSFERASE"/>
    <property type="match status" value="1"/>
</dbReference>
<feature type="domain" description="N-acetyltransferase" evidence="3">
    <location>
        <begin position="13"/>
        <end position="166"/>
    </location>
</feature>
<keyword evidence="1 4" id="KW-0808">Transferase</keyword>
<protein>
    <submittedName>
        <fullName evidence="4">Histone acetyltransferase HPA2-related acetyltransferase</fullName>
    </submittedName>
</protein>
<dbReference type="SUPFAM" id="SSF55729">
    <property type="entry name" value="Acyl-CoA N-acyltransferases (Nat)"/>
    <property type="match status" value="1"/>
</dbReference>
<dbReference type="PROSITE" id="PS51186">
    <property type="entry name" value="GNAT"/>
    <property type="match status" value="1"/>
</dbReference>
<dbReference type="RefSeq" id="WP_095413952.1">
    <property type="nucleotide sequence ID" value="NZ_CP018477.1"/>
</dbReference>
<dbReference type="EMBL" id="CP018477">
    <property type="protein sequence ID" value="ASV73304.1"/>
    <property type="molecule type" value="Genomic_DNA"/>
</dbReference>
<evidence type="ECO:0000259" key="3">
    <source>
        <dbReference type="PROSITE" id="PS51186"/>
    </source>
</evidence>
<gene>
    <name evidence="4" type="ORF">THTE_0702</name>
</gene>
<dbReference type="InterPro" id="IPR000182">
    <property type="entry name" value="GNAT_dom"/>
</dbReference>
<sequence>MRTQDKVSLDFRSTVRPDDRLAVRRLVESTGFFRPDEVDVAEELVTERLLKGPASGYEFLFADQEGQLRGYVCFGPIPCTVSSWDLYWIVVDPAYQRQGLGRQLLREAEKAIRAAGGTRVYVDTSGREQYQPTRQFYEKNGYRVAAVLEDFYAPGDAKVIYVKVLTGTGNSGKL</sequence>
<keyword evidence="2" id="KW-0012">Acyltransferase</keyword>
<dbReference type="InterPro" id="IPR016181">
    <property type="entry name" value="Acyl_CoA_acyltransferase"/>
</dbReference>
<dbReference type="Proteomes" id="UP000215086">
    <property type="component" value="Chromosome"/>
</dbReference>
<proteinExistence type="predicted"/>
<name>A0A286RBF5_9BACT</name>
<evidence type="ECO:0000313" key="5">
    <source>
        <dbReference type="Proteomes" id="UP000215086"/>
    </source>
</evidence>
<accession>A0A286RBF5</accession>
<dbReference type="KEGG" id="ttf:THTE_0702"/>
<evidence type="ECO:0000256" key="2">
    <source>
        <dbReference type="ARBA" id="ARBA00023315"/>
    </source>
</evidence>
<dbReference type="InterPro" id="IPR050832">
    <property type="entry name" value="Bact_Acetyltransf"/>
</dbReference>
<evidence type="ECO:0000256" key="1">
    <source>
        <dbReference type="ARBA" id="ARBA00022679"/>
    </source>
</evidence>
<dbReference type="Gene3D" id="3.40.630.30">
    <property type="match status" value="1"/>
</dbReference>
<dbReference type="Pfam" id="PF13508">
    <property type="entry name" value="Acetyltransf_7"/>
    <property type="match status" value="1"/>
</dbReference>
<reference evidence="4 5" key="1">
    <citation type="journal article" name="Front. Microbiol.">
        <title>Sugar Metabolism of the First Thermophilic Planctomycete Thermogutta terrifontis: Comparative Genomic and Transcriptomic Approaches.</title>
        <authorList>
            <person name="Elcheninov A.G."/>
            <person name="Menzel P."/>
            <person name="Gudbergsdottir S.R."/>
            <person name="Slesarev A.I."/>
            <person name="Kadnikov V.V."/>
            <person name="Krogh A."/>
            <person name="Bonch-Osmolovskaya E.A."/>
            <person name="Peng X."/>
            <person name="Kublanov I.V."/>
        </authorList>
    </citation>
    <scope>NUCLEOTIDE SEQUENCE [LARGE SCALE GENOMIC DNA]</scope>
    <source>
        <strain evidence="4 5">R1</strain>
    </source>
</reference>
<keyword evidence="5" id="KW-1185">Reference proteome</keyword>
<organism evidence="4 5">
    <name type="scientific">Thermogutta terrifontis</name>
    <dbReference type="NCBI Taxonomy" id="1331910"/>
    <lineage>
        <taxon>Bacteria</taxon>
        <taxon>Pseudomonadati</taxon>
        <taxon>Planctomycetota</taxon>
        <taxon>Planctomycetia</taxon>
        <taxon>Pirellulales</taxon>
        <taxon>Thermoguttaceae</taxon>
        <taxon>Thermogutta</taxon>
    </lineage>
</organism>
<dbReference type="AlphaFoldDB" id="A0A286RBF5"/>
<dbReference type="CDD" id="cd04301">
    <property type="entry name" value="NAT_SF"/>
    <property type="match status" value="1"/>
</dbReference>
<dbReference type="OrthoDB" id="9798006at2"/>
<evidence type="ECO:0000313" key="4">
    <source>
        <dbReference type="EMBL" id="ASV73304.1"/>
    </source>
</evidence>
<dbReference type="GO" id="GO:0016747">
    <property type="term" value="F:acyltransferase activity, transferring groups other than amino-acyl groups"/>
    <property type="evidence" value="ECO:0007669"/>
    <property type="project" value="InterPro"/>
</dbReference>